<organism evidence="2 3">
    <name type="scientific">Nephila pilipes</name>
    <name type="common">Giant wood spider</name>
    <name type="synonym">Nephila maculata</name>
    <dbReference type="NCBI Taxonomy" id="299642"/>
    <lineage>
        <taxon>Eukaryota</taxon>
        <taxon>Metazoa</taxon>
        <taxon>Ecdysozoa</taxon>
        <taxon>Arthropoda</taxon>
        <taxon>Chelicerata</taxon>
        <taxon>Arachnida</taxon>
        <taxon>Araneae</taxon>
        <taxon>Araneomorphae</taxon>
        <taxon>Entelegynae</taxon>
        <taxon>Araneoidea</taxon>
        <taxon>Nephilidae</taxon>
        <taxon>Nephila</taxon>
    </lineage>
</organism>
<reference evidence="2" key="1">
    <citation type="submission" date="2020-08" db="EMBL/GenBank/DDBJ databases">
        <title>Multicomponent nature underlies the extraordinary mechanical properties of spider dragline silk.</title>
        <authorList>
            <person name="Kono N."/>
            <person name="Nakamura H."/>
            <person name="Mori M."/>
            <person name="Yoshida Y."/>
            <person name="Ohtoshi R."/>
            <person name="Malay A.D."/>
            <person name="Moran D.A.P."/>
            <person name="Tomita M."/>
            <person name="Numata K."/>
            <person name="Arakawa K."/>
        </authorList>
    </citation>
    <scope>NUCLEOTIDE SEQUENCE</scope>
</reference>
<proteinExistence type="predicted"/>
<feature type="region of interest" description="Disordered" evidence="1">
    <location>
        <begin position="27"/>
        <end position="46"/>
    </location>
</feature>
<protein>
    <submittedName>
        <fullName evidence="2">Uncharacterized protein</fullName>
    </submittedName>
</protein>
<evidence type="ECO:0000313" key="2">
    <source>
        <dbReference type="EMBL" id="GFT99939.1"/>
    </source>
</evidence>
<name>A0A8X6UDP9_NEPPI</name>
<comment type="caution">
    <text evidence="2">The sequence shown here is derived from an EMBL/GenBank/DDBJ whole genome shotgun (WGS) entry which is preliminary data.</text>
</comment>
<accession>A0A8X6UDP9</accession>
<dbReference type="AlphaFoldDB" id="A0A8X6UDP9"/>
<sequence length="46" mass="4921">LSHVMSENPNFVGGCRRWNRNPESFSQKRIASGSGGGITLQSAVTS</sequence>
<feature type="non-terminal residue" evidence="2">
    <location>
        <position position="1"/>
    </location>
</feature>
<dbReference type="EMBL" id="BMAW01027050">
    <property type="protein sequence ID" value="GFT99939.1"/>
    <property type="molecule type" value="Genomic_DNA"/>
</dbReference>
<evidence type="ECO:0000256" key="1">
    <source>
        <dbReference type="SAM" id="MobiDB-lite"/>
    </source>
</evidence>
<dbReference type="Proteomes" id="UP000887013">
    <property type="component" value="Unassembled WGS sequence"/>
</dbReference>
<keyword evidence="3" id="KW-1185">Reference proteome</keyword>
<gene>
    <name evidence="2" type="ORF">NPIL_79931</name>
</gene>
<evidence type="ECO:0000313" key="3">
    <source>
        <dbReference type="Proteomes" id="UP000887013"/>
    </source>
</evidence>